<dbReference type="Pfam" id="PF13970">
    <property type="entry name" value="DUF4221"/>
    <property type="match status" value="1"/>
</dbReference>
<protein>
    <submittedName>
        <fullName evidence="1">DUF4221 domain-containing protein</fullName>
    </submittedName>
</protein>
<comment type="caution">
    <text evidence="1">The sequence shown here is derived from an EMBL/GenBank/DDBJ whole genome shotgun (WGS) entry which is preliminary data.</text>
</comment>
<gene>
    <name evidence="1" type="ORF">MM236_11330</name>
</gene>
<dbReference type="EMBL" id="JAKZGS010000008">
    <property type="protein sequence ID" value="MCH7398588.1"/>
    <property type="molecule type" value="Genomic_DNA"/>
</dbReference>
<dbReference type="RefSeq" id="WP_241275099.1">
    <property type="nucleotide sequence ID" value="NZ_JAKZGS010000008.1"/>
</dbReference>
<proteinExistence type="predicted"/>
<organism evidence="1 2">
    <name type="scientific">Belliella calami</name>
    <dbReference type="NCBI Taxonomy" id="2923436"/>
    <lineage>
        <taxon>Bacteria</taxon>
        <taxon>Pseudomonadati</taxon>
        <taxon>Bacteroidota</taxon>
        <taxon>Cytophagia</taxon>
        <taxon>Cytophagales</taxon>
        <taxon>Cyclobacteriaceae</taxon>
        <taxon>Belliella</taxon>
    </lineage>
</organism>
<dbReference type="InterPro" id="IPR011047">
    <property type="entry name" value="Quinoprotein_ADH-like_sf"/>
</dbReference>
<keyword evidence="2" id="KW-1185">Reference proteome</keyword>
<dbReference type="InterPro" id="IPR025316">
    <property type="entry name" value="DUF4221"/>
</dbReference>
<reference evidence="1" key="1">
    <citation type="submission" date="2022-03" db="EMBL/GenBank/DDBJ databases">
        <title>De novo assembled genomes of Belliella spp. (Cyclobacteriaceae) strains.</title>
        <authorList>
            <person name="Szabo A."/>
            <person name="Korponai K."/>
            <person name="Felfoldi T."/>
        </authorList>
    </citation>
    <scope>NUCLEOTIDE SEQUENCE</scope>
    <source>
        <strain evidence="1">DSM 107340</strain>
    </source>
</reference>
<evidence type="ECO:0000313" key="1">
    <source>
        <dbReference type="EMBL" id="MCH7398588.1"/>
    </source>
</evidence>
<name>A0ABS9UQR5_9BACT</name>
<accession>A0ABS9UQR5</accession>
<evidence type="ECO:0000313" key="2">
    <source>
        <dbReference type="Proteomes" id="UP001165488"/>
    </source>
</evidence>
<sequence>MSNSLLFIIALFFFVACSSPKETKVINLKYSIEEQIKIDLDSVSTPINYCVQLLETDSCRFVATMGRTPFGINIYNLETKKKAHQIKLSSDGIDKVGVSNGFFIQSADTVLITSVPAIVSIFDINGKKARDIKIEGSDQYVQTISSSNYRPLIIENQKIYGAYPFITKHWETSLKDVSKYQHLFEYDLVKSTIKWLNYSLPVGFWDSGIFSPEFSLISKGDSIVTVFSRDLRINVFSKSQNKIISTLDLDTPEKMEFAKYQERPYGDEGVIKGLENGVIKGMVFDKYRNVYYVIFELPTNPELYQLSLLQLYSNRPDFKVFVLDSNFEYRGEVLFKNYSADQRELFVGRKGLYVSRNNQNNIDFDENYLIYDVIRFEGLDYED</sequence>
<dbReference type="SUPFAM" id="SSF50998">
    <property type="entry name" value="Quinoprotein alcohol dehydrogenase-like"/>
    <property type="match status" value="1"/>
</dbReference>
<dbReference type="Proteomes" id="UP001165488">
    <property type="component" value="Unassembled WGS sequence"/>
</dbReference>